<dbReference type="Proteomes" id="UP000805704">
    <property type="component" value="Chromosome 6"/>
</dbReference>
<gene>
    <name evidence="1" type="ORF">GBF38_011996</name>
</gene>
<evidence type="ECO:0000313" key="2">
    <source>
        <dbReference type="Proteomes" id="UP000805704"/>
    </source>
</evidence>
<feature type="non-terminal residue" evidence="1">
    <location>
        <position position="1"/>
    </location>
</feature>
<reference evidence="1" key="1">
    <citation type="submission" date="2020-04" db="EMBL/GenBank/DDBJ databases">
        <title>A chromosome-scale assembly and high-density genetic map of the yellow drum (Nibea albiflora) genome.</title>
        <authorList>
            <person name="Xu D."/>
            <person name="Zhang W."/>
            <person name="Chen R."/>
            <person name="Tan P."/>
            <person name="Wang L."/>
            <person name="Song H."/>
            <person name="Tian L."/>
            <person name="Zhu Q."/>
            <person name="Wang B."/>
        </authorList>
    </citation>
    <scope>NUCLEOTIDE SEQUENCE</scope>
    <source>
        <strain evidence="1">ZJHYS-2018</strain>
    </source>
</reference>
<evidence type="ECO:0000313" key="1">
    <source>
        <dbReference type="EMBL" id="KAG8001793.1"/>
    </source>
</evidence>
<protein>
    <submittedName>
        <fullName evidence="1">Uncharacterized protein</fullName>
    </submittedName>
</protein>
<sequence length="244" mass="27983">SHYIPILPCRAARGQGLGGFAVPNRPTLPALISLNNQTGQGPHRRPGRDSCHEKMSLPGQRYGSKETTATAVKTSQGVGVQQSADKRLQGCFLCGFRLRQVLDSLRGRHRDYVQVLDSLWGRHRDYVQVLDSLRGRHRDYVQVLDSLRGRHRDYVQVLDSLWGRHRDYVQVLDSLLGRHGDYVQVLDSLRGRHRDYVQVLDSLRGRHRDYVQVLDSLLGRHRDYVRPGFRQSAGTSQRLRPSRF</sequence>
<comment type="caution">
    <text evidence="1">The sequence shown here is derived from an EMBL/GenBank/DDBJ whole genome shotgun (WGS) entry which is preliminary data.</text>
</comment>
<name>A0ACB7EHT9_NIBAL</name>
<accession>A0ACB7EHT9</accession>
<keyword evidence="2" id="KW-1185">Reference proteome</keyword>
<proteinExistence type="predicted"/>
<dbReference type="EMBL" id="CM024794">
    <property type="protein sequence ID" value="KAG8001793.1"/>
    <property type="molecule type" value="Genomic_DNA"/>
</dbReference>
<organism evidence="1 2">
    <name type="scientific">Nibea albiflora</name>
    <name type="common">Yellow drum</name>
    <name type="synonym">Corvina albiflora</name>
    <dbReference type="NCBI Taxonomy" id="240163"/>
    <lineage>
        <taxon>Eukaryota</taxon>
        <taxon>Metazoa</taxon>
        <taxon>Chordata</taxon>
        <taxon>Craniata</taxon>
        <taxon>Vertebrata</taxon>
        <taxon>Euteleostomi</taxon>
        <taxon>Actinopterygii</taxon>
        <taxon>Neopterygii</taxon>
        <taxon>Teleostei</taxon>
        <taxon>Neoteleostei</taxon>
        <taxon>Acanthomorphata</taxon>
        <taxon>Eupercaria</taxon>
        <taxon>Sciaenidae</taxon>
        <taxon>Nibea</taxon>
    </lineage>
</organism>